<dbReference type="OrthoDB" id="374045at2759"/>
<evidence type="ECO:0000313" key="2">
    <source>
        <dbReference type="Proteomes" id="UP000504607"/>
    </source>
</evidence>
<proteinExistence type="predicted"/>
<gene>
    <name evidence="3" type="primary">LOC105049077</name>
</gene>
<accession>A0A8N4F906</accession>
<feature type="domain" description="DHHA2" evidence="1">
    <location>
        <begin position="228"/>
        <end position="360"/>
    </location>
</feature>
<dbReference type="InterPro" id="IPR038763">
    <property type="entry name" value="DHH_sf"/>
</dbReference>
<dbReference type="SUPFAM" id="SSF64182">
    <property type="entry name" value="DHH phosphoesterases"/>
    <property type="match status" value="1"/>
</dbReference>
<dbReference type="Pfam" id="PF02833">
    <property type="entry name" value="DHHA2"/>
    <property type="match status" value="1"/>
</dbReference>
<dbReference type="Proteomes" id="UP000504607">
    <property type="component" value="Chromosome 7"/>
</dbReference>
<keyword evidence="2" id="KW-1185">Reference proteome</keyword>
<dbReference type="Gene3D" id="3.10.310.20">
    <property type="entry name" value="DHHA2 domain"/>
    <property type="match status" value="1"/>
</dbReference>
<name>A0A8N4F906_ELAGV</name>
<evidence type="ECO:0000259" key="1">
    <source>
        <dbReference type="Pfam" id="PF02833"/>
    </source>
</evidence>
<dbReference type="PANTHER" id="PTHR12112">
    <property type="entry name" value="BNIP - RELATED"/>
    <property type="match status" value="1"/>
</dbReference>
<dbReference type="GeneID" id="105049077"/>
<dbReference type="InterPro" id="IPR038222">
    <property type="entry name" value="DHHA2_dom_sf"/>
</dbReference>
<reference evidence="3" key="1">
    <citation type="submission" date="2025-08" db="UniProtKB">
        <authorList>
            <consortium name="RefSeq"/>
        </authorList>
    </citation>
    <scope>IDENTIFICATION</scope>
</reference>
<protein>
    <submittedName>
        <fullName evidence="3">Exopolyphosphatase PRUNE1</fullName>
    </submittedName>
</protein>
<organism evidence="2 3">
    <name type="scientific">Elaeis guineensis var. tenera</name>
    <name type="common">Oil palm</name>
    <dbReference type="NCBI Taxonomy" id="51953"/>
    <lineage>
        <taxon>Eukaryota</taxon>
        <taxon>Viridiplantae</taxon>
        <taxon>Streptophyta</taxon>
        <taxon>Embryophyta</taxon>
        <taxon>Tracheophyta</taxon>
        <taxon>Spermatophyta</taxon>
        <taxon>Magnoliopsida</taxon>
        <taxon>Liliopsida</taxon>
        <taxon>Arecaceae</taxon>
        <taxon>Arecoideae</taxon>
        <taxon>Cocoseae</taxon>
        <taxon>Elaeidinae</taxon>
        <taxon>Elaeis</taxon>
    </lineage>
</organism>
<sequence>MCESIYKLNQYLKTKKAYLKAGIPGKFLHAVMGQEVADVGSVVSTIMYAFFLNEAQTSSRLCTLPVINMKRADFSTHPELKWLFSSCRVEEEYLVFIDEINLSYYDLFGSLKLVLLNGNKLPAKQEGLKEALVEIFNCNQVNSQYPRVKDVTMGQDCSCCTLVAEKFADTSPEILAGQGFSRLLLSGILLDTANLTSANCTSKDKYMVTLLIKGAGRFGCNRLYQILKYKMFDISDLKVRDILHRDFKKWTRVTGKPNTTGSRLTVSHIGMSSIGISVEQLLAHEDFAALEVIQFRESEKLRLLMVVSGYYDNQKNFKREILVSTSTAELMKNFLHFFDTNGTHLPLKSLEQLELKDELRAFEIDNKLTSRRSIERLLEEFNRALRKQ</sequence>
<dbReference type="PANTHER" id="PTHR12112:SF52">
    <property type="entry name" value="DHHA2 DOMAIN-CONTAINING PROTEIN"/>
    <property type="match status" value="1"/>
</dbReference>
<dbReference type="GO" id="GO:0004309">
    <property type="term" value="F:exopolyphosphatase activity"/>
    <property type="evidence" value="ECO:0007669"/>
    <property type="project" value="TreeGrafter"/>
</dbReference>
<dbReference type="AlphaFoldDB" id="A0A8N4F906"/>
<evidence type="ECO:0000313" key="3">
    <source>
        <dbReference type="RefSeq" id="XP_029121581.1"/>
    </source>
</evidence>
<dbReference type="RefSeq" id="XP_029121581.1">
    <property type="nucleotide sequence ID" value="XM_029265748.1"/>
</dbReference>
<dbReference type="InterPro" id="IPR004097">
    <property type="entry name" value="DHHA2"/>
</dbReference>
<dbReference type="Gene3D" id="3.90.1640.10">
    <property type="entry name" value="inorganic pyrophosphatase (n-terminal core)"/>
    <property type="match status" value="1"/>
</dbReference>
<dbReference type="KEGG" id="egu:105049077"/>
<dbReference type="GO" id="GO:0005737">
    <property type="term" value="C:cytoplasm"/>
    <property type="evidence" value="ECO:0007669"/>
    <property type="project" value="InterPro"/>
</dbReference>